<reference evidence="3" key="1">
    <citation type="submission" date="2025-08" db="UniProtKB">
        <authorList>
            <consortium name="Ensembl"/>
        </authorList>
    </citation>
    <scope>IDENTIFICATION</scope>
</reference>
<evidence type="ECO:0000313" key="3">
    <source>
        <dbReference type="Ensembl" id="ENSAZOP00000020086.1"/>
    </source>
</evidence>
<proteinExistence type="inferred from homology"/>
<keyword evidence="4" id="KW-1185">Reference proteome</keyword>
<dbReference type="FunFam" id="3.30.420.40:FF:000375">
    <property type="entry name" value="Actin-related protein 8"/>
    <property type="match status" value="1"/>
</dbReference>
<organism evidence="3 4">
    <name type="scientific">Anas zonorhyncha</name>
    <name type="common">Eastern spot-billed duck</name>
    <dbReference type="NCBI Taxonomy" id="75864"/>
    <lineage>
        <taxon>Eukaryota</taxon>
        <taxon>Metazoa</taxon>
        <taxon>Chordata</taxon>
        <taxon>Craniata</taxon>
        <taxon>Vertebrata</taxon>
        <taxon>Euteleostomi</taxon>
        <taxon>Archelosauria</taxon>
        <taxon>Archosauria</taxon>
        <taxon>Dinosauria</taxon>
        <taxon>Saurischia</taxon>
        <taxon>Theropoda</taxon>
        <taxon>Coelurosauria</taxon>
        <taxon>Aves</taxon>
        <taxon>Neognathae</taxon>
        <taxon>Galloanserae</taxon>
        <taxon>Anseriformes</taxon>
        <taxon>Anatidae</taxon>
        <taxon>Anatinae</taxon>
        <taxon>Anas</taxon>
    </lineage>
</organism>
<feature type="region of interest" description="Disordered" evidence="2">
    <location>
        <begin position="20"/>
        <end position="47"/>
    </location>
</feature>
<dbReference type="FunFam" id="3.30.420.40:FF:000058">
    <property type="entry name" value="Putative actin-related protein 5"/>
    <property type="match status" value="1"/>
</dbReference>
<dbReference type="Pfam" id="PF00022">
    <property type="entry name" value="Actin"/>
    <property type="match status" value="1"/>
</dbReference>
<dbReference type="Proteomes" id="UP000694549">
    <property type="component" value="Unplaced"/>
</dbReference>
<dbReference type="Gene3D" id="3.30.420.40">
    <property type="match status" value="2"/>
</dbReference>
<dbReference type="PROSITE" id="PS00432">
    <property type="entry name" value="ACTINS_2"/>
    <property type="match status" value="1"/>
</dbReference>
<protein>
    <submittedName>
        <fullName evidence="3">Actin like 6B</fullName>
    </submittedName>
</protein>
<dbReference type="AlphaFoldDB" id="A0A8B9VE21"/>
<reference evidence="3" key="2">
    <citation type="submission" date="2025-09" db="UniProtKB">
        <authorList>
            <consortium name="Ensembl"/>
        </authorList>
    </citation>
    <scope>IDENTIFICATION</scope>
</reference>
<name>A0A8B9VE21_9AVES</name>
<dbReference type="InterPro" id="IPR004001">
    <property type="entry name" value="Actin_CS"/>
</dbReference>
<dbReference type="InterPro" id="IPR043129">
    <property type="entry name" value="ATPase_NBD"/>
</dbReference>
<dbReference type="Gene3D" id="3.90.640.10">
    <property type="entry name" value="Actin, Chain A, domain 4"/>
    <property type="match status" value="1"/>
</dbReference>
<dbReference type="InterPro" id="IPR004000">
    <property type="entry name" value="Actin"/>
</dbReference>
<evidence type="ECO:0000256" key="1">
    <source>
        <dbReference type="RuleBase" id="RU000487"/>
    </source>
</evidence>
<accession>A0A8B9VE21</accession>
<dbReference type="SMART" id="SM00268">
    <property type="entry name" value="ACTIN"/>
    <property type="match status" value="1"/>
</dbReference>
<evidence type="ECO:0000313" key="4">
    <source>
        <dbReference type="Proteomes" id="UP000694549"/>
    </source>
</evidence>
<evidence type="ECO:0000256" key="2">
    <source>
        <dbReference type="SAM" id="MobiDB-lite"/>
    </source>
</evidence>
<dbReference type="Ensembl" id="ENSAZOT00000021580.1">
    <property type="protein sequence ID" value="ENSAZOP00000020086.1"/>
    <property type="gene ID" value="ENSAZOG00000013011.1"/>
</dbReference>
<sequence length="214" mass="23614">MPNGYNTDYGAERLRIPEGLFDPSNVKVGGPPKNFGPPPKEKTPKKTQNRPFLGAFWQHHAGVAAQMPTVHYEMPNGYNTDYGAERLRIPEGLFDPSNVKGLSGNTMLGVGHVVTTSIGMCDIDIRRGLYGSVIVTGGNTLLQGFTDRLNRELAQKTPPSMRLKLIASNSTMERRFSPWIGGSILASLGTFQQMWISKQEYEEGGKQCVERKCP</sequence>
<dbReference type="PANTHER" id="PTHR11937">
    <property type="entry name" value="ACTIN"/>
    <property type="match status" value="1"/>
</dbReference>
<comment type="similarity">
    <text evidence="1">Belongs to the actin family.</text>
</comment>
<dbReference type="SUPFAM" id="SSF53067">
    <property type="entry name" value="Actin-like ATPase domain"/>
    <property type="match status" value="1"/>
</dbReference>